<keyword evidence="1" id="KW-1133">Transmembrane helix</keyword>
<evidence type="ECO:0000256" key="1">
    <source>
        <dbReference type="SAM" id="Phobius"/>
    </source>
</evidence>
<feature type="transmembrane region" description="Helical" evidence="1">
    <location>
        <begin position="64"/>
        <end position="87"/>
    </location>
</feature>
<accession>A0A4P6KC87</accession>
<evidence type="ECO:0008006" key="4">
    <source>
        <dbReference type="Google" id="ProtNLM"/>
    </source>
</evidence>
<feature type="transmembrane region" description="Helical" evidence="1">
    <location>
        <begin position="195"/>
        <end position="213"/>
    </location>
</feature>
<dbReference type="RefSeq" id="WP_130109016.1">
    <property type="nucleotide sequence ID" value="NZ_CP035806.1"/>
</dbReference>
<gene>
    <name evidence="2" type="ORF">EVS81_02685</name>
</gene>
<name>A0A4P6KC87_9MICO</name>
<dbReference type="KEGG" id="ltr:EVS81_02685"/>
<feature type="transmembrane region" description="Helical" evidence="1">
    <location>
        <begin position="151"/>
        <end position="175"/>
    </location>
</feature>
<reference evidence="2 3" key="1">
    <citation type="submission" date="2019-02" db="EMBL/GenBank/DDBJ databases">
        <authorList>
            <person name="Sun L."/>
            <person name="Pan D."/>
            <person name="Wu X."/>
        </authorList>
    </citation>
    <scope>NUCLEOTIDE SEQUENCE [LARGE SCALE GENOMIC DNA]</scope>
    <source>
        <strain evidence="2 3">JW-1</strain>
    </source>
</reference>
<evidence type="ECO:0000313" key="2">
    <source>
        <dbReference type="EMBL" id="QBE47867.1"/>
    </source>
</evidence>
<dbReference type="Proteomes" id="UP000289260">
    <property type="component" value="Chromosome"/>
</dbReference>
<feature type="transmembrane region" description="Helical" evidence="1">
    <location>
        <begin position="93"/>
        <end position="112"/>
    </location>
</feature>
<keyword evidence="3" id="KW-1185">Reference proteome</keyword>
<sequence>MSAAAKRAGTATAAGNALGSAPESTAGESAGGARASWHPLLGSVLLGALWVVCLVALREVFVGGAWTAQALSAVGAVVLVSGAALTLRPGRRLAAWAIGVVSGAALLAWALLRDGRLSQWSREPLRLVQETQLAVSEGVPPVELSGALLDVVLSVWFAALALSALLLIGLGRYFASGLIPAVLMLAPVTVTSLRIPGPLLLWTGALLLLLLWVGAPRTVARWRGVGLMSVWLTLVRQF</sequence>
<feature type="transmembrane region" description="Helical" evidence="1">
    <location>
        <begin position="36"/>
        <end position="57"/>
    </location>
</feature>
<keyword evidence="1" id="KW-0472">Membrane</keyword>
<proteinExistence type="predicted"/>
<protein>
    <recommendedName>
        <fullName evidence="4">Transglutaminase domain-containing protein</fullName>
    </recommendedName>
</protein>
<dbReference type="AlphaFoldDB" id="A0A4P6KC87"/>
<organism evidence="2 3">
    <name type="scientific">Leucobacter triazinivorans</name>
    <dbReference type="NCBI Taxonomy" id="1784719"/>
    <lineage>
        <taxon>Bacteria</taxon>
        <taxon>Bacillati</taxon>
        <taxon>Actinomycetota</taxon>
        <taxon>Actinomycetes</taxon>
        <taxon>Micrococcales</taxon>
        <taxon>Microbacteriaceae</taxon>
        <taxon>Leucobacter</taxon>
    </lineage>
</organism>
<keyword evidence="1" id="KW-0812">Transmembrane</keyword>
<dbReference type="EMBL" id="CP035806">
    <property type="protein sequence ID" value="QBE47867.1"/>
    <property type="molecule type" value="Genomic_DNA"/>
</dbReference>
<evidence type="ECO:0000313" key="3">
    <source>
        <dbReference type="Proteomes" id="UP000289260"/>
    </source>
</evidence>